<dbReference type="Pfam" id="PF00534">
    <property type="entry name" value="Glycos_transf_1"/>
    <property type="match status" value="1"/>
</dbReference>
<accession>A0A9D1KWY7</accession>
<dbReference type="EMBL" id="DVLT01000069">
    <property type="protein sequence ID" value="HIU03726.1"/>
    <property type="molecule type" value="Genomic_DNA"/>
</dbReference>
<reference evidence="3" key="1">
    <citation type="submission" date="2020-10" db="EMBL/GenBank/DDBJ databases">
        <authorList>
            <person name="Gilroy R."/>
        </authorList>
    </citation>
    <scope>NUCLEOTIDE SEQUENCE</scope>
    <source>
        <strain evidence="3">CHK187-14744</strain>
    </source>
</reference>
<dbReference type="Pfam" id="PF13439">
    <property type="entry name" value="Glyco_transf_4"/>
    <property type="match status" value="1"/>
</dbReference>
<dbReference type="PANTHER" id="PTHR12526:SF630">
    <property type="entry name" value="GLYCOSYLTRANSFERASE"/>
    <property type="match status" value="1"/>
</dbReference>
<proteinExistence type="predicted"/>
<evidence type="ECO:0000313" key="3">
    <source>
        <dbReference type="EMBL" id="HIU03726.1"/>
    </source>
</evidence>
<dbReference type="CDD" id="cd03820">
    <property type="entry name" value="GT4_AmsD-like"/>
    <property type="match status" value="1"/>
</dbReference>
<evidence type="ECO:0000313" key="4">
    <source>
        <dbReference type="Proteomes" id="UP000824164"/>
    </source>
</evidence>
<dbReference type="PANTHER" id="PTHR12526">
    <property type="entry name" value="GLYCOSYLTRANSFERASE"/>
    <property type="match status" value="1"/>
</dbReference>
<evidence type="ECO:0000259" key="1">
    <source>
        <dbReference type="Pfam" id="PF00534"/>
    </source>
</evidence>
<organism evidence="3 4">
    <name type="scientific">Candidatus Onthocola gallistercoris</name>
    <dbReference type="NCBI Taxonomy" id="2840876"/>
    <lineage>
        <taxon>Bacteria</taxon>
        <taxon>Bacillati</taxon>
        <taxon>Bacillota</taxon>
        <taxon>Bacilli</taxon>
        <taxon>Candidatus Onthocola</taxon>
    </lineage>
</organism>
<name>A0A9D1KWY7_9FIRM</name>
<dbReference type="InterPro" id="IPR001296">
    <property type="entry name" value="Glyco_trans_1"/>
</dbReference>
<dbReference type="Gene3D" id="3.40.50.2000">
    <property type="entry name" value="Glycogen Phosphorylase B"/>
    <property type="match status" value="2"/>
</dbReference>
<feature type="domain" description="Glycosyl transferase family 1" evidence="1">
    <location>
        <begin position="187"/>
        <end position="339"/>
    </location>
</feature>
<dbReference type="AlphaFoldDB" id="A0A9D1KWY7"/>
<dbReference type="Proteomes" id="UP000824164">
    <property type="component" value="Unassembled WGS sequence"/>
</dbReference>
<dbReference type="GO" id="GO:0016757">
    <property type="term" value="F:glycosyltransferase activity"/>
    <property type="evidence" value="ECO:0007669"/>
    <property type="project" value="InterPro"/>
</dbReference>
<protein>
    <submittedName>
        <fullName evidence="3">Glycosyltransferase family 4 protein</fullName>
    </submittedName>
</protein>
<gene>
    <name evidence="3" type="ORF">IAB63_10795</name>
</gene>
<comment type="caution">
    <text evidence="3">The sequence shown here is derived from an EMBL/GenBank/DDBJ whole genome shotgun (WGS) entry which is preliminary data.</text>
</comment>
<sequence>MKRICIIDYDMSVRGGVEQVTTSLANALCEQYEVYVLSLCLANGKCAYELSERVKLKILQKEGARIRHVLKNGFRDLRKFLKKEKIDCALTMGTYAGALASVMNIGGKTKLIFCDHGALMNQWKEKNTRCMRWIASKFSKRTVTLTDRSRRDYIKRFHTNPKKICRIYNWIDDEVVKMSGSYSTASHYILSAGRFGKEKGYDMLVEVAKKVLPKFPDWQWHLYGDGPTLPWVRDKIAEYGLEKQLILKGMVSDMYSRYKDYAVIVLPSYREGLPLVLLEGKANHLPEVSFDVMTGPGEIIQDGKDGFLIKPYDIEEMAEKLGQLMASEHLRQTFSENTGKKLPEFDKKRILKQWIQLIDNL</sequence>
<dbReference type="SUPFAM" id="SSF53756">
    <property type="entry name" value="UDP-Glycosyltransferase/glycogen phosphorylase"/>
    <property type="match status" value="1"/>
</dbReference>
<evidence type="ECO:0000259" key="2">
    <source>
        <dbReference type="Pfam" id="PF13439"/>
    </source>
</evidence>
<feature type="domain" description="Glycosyltransferase subfamily 4-like N-terminal" evidence="2">
    <location>
        <begin position="15"/>
        <end position="174"/>
    </location>
</feature>
<dbReference type="InterPro" id="IPR028098">
    <property type="entry name" value="Glyco_trans_4-like_N"/>
</dbReference>
<reference evidence="3" key="2">
    <citation type="journal article" date="2021" name="PeerJ">
        <title>Extensive microbial diversity within the chicken gut microbiome revealed by metagenomics and culture.</title>
        <authorList>
            <person name="Gilroy R."/>
            <person name="Ravi A."/>
            <person name="Getino M."/>
            <person name="Pursley I."/>
            <person name="Horton D.L."/>
            <person name="Alikhan N.F."/>
            <person name="Baker D."/>
            <person name="Gharbi K."/>
            <person name="Hall N."/>
            <person name="Watson M."/>
            <person name="Adriaenssens E.M."/>
            <person name="Foster-Nyarko E."/>
            <person name="Jarju S."/>
            <person name="Secka A."/>
            <person name="Antonio M."/>
            <person name="Oren A."/>
            <person name="Chaudhuri R.R."/>
            <person name="La Ragione R."/>
            <person name="Hildebrand F."/>
            <person name="Pallen M.J."/>
        </authorList>
    </citation>
    <scope>NUCLEOTIDE SEQUENCE</scope>
    <source>
        <strain evidence="3">CHK187-14744</strain>
    </source>
</reference>